<evidence type="ECO:0000259" key="4">
    <source>
        <dbReference type="PROSITE" id="PS50887"/>
    </source>
</evidence>
<dbReference type="InterPro" id="IPR043128">
    <property type="entry name" value="Rev_trsase/Diguanyl_cyclase"/>
</dbReference>
<name>A0A4V2RRP9_9GAMM</name>
<dbReference type="InterPro" id="IPR050469">
    <property type="entry name" value="Diguanylate_Cyclase"/>
</dbReference>
<comment type="catalytic activity">
    <reaction evidence="3">
        <text>2 GTP = 3',3'-c-di-GMP + 2 diphosphate</text>
        <dbReference type="Rhea" id="RHEA:24898"/>
        <dbReference type="ChEBI" id="CHEBI:33019"/>
        <dbReference type="ChEBI" id="CHEBI:37565"/>
        <dbReference type="ChEBI" id="CHEBI:58805"/>
        <dbReference type="EC" id="2.7.7.65"/>
    </reaction>
</comment>
<evidence type="ECO:0000313" key="6">
    <source>
        <dbReference type="Proteomes" id="UP000294832"/>
    </source>
</evidence>
<dbReference type="NCBIfam" id="TIGR00254">
    <property type="entry name" value="GGDEF"/>
    <property type="match status" value="1"/>
</dbReference>
<dbReference type="PANTHER" id="PTHR45138">
    <property type="entry name" value="REGULATORY COMPONENTS OF SENSORY TRANSDUCTION SYSTEM"/>
    <property type="match status" value="1"/>
</dbReference>
<dbReference type="PROSITE" id="PS50887">
    <property type="entry name" value="GGDEF"/>
    <property type="match status" value="1"/>
</dbReference>
<dbReference type="EC" id="2.7.7.65" evidence="2"/>
<dbReference type="SUPFAM" id="SSF48452">
    <property type="entry name" value="TPR-like"/>
    <property type="match status" value="2"/>
</dbReference>
<dbReference type="Proteomes" id="UP000294832">
    <property type="component" value="Unassembled WGS sequence"/>
</dbReference>
<gene>
    <name evidence="5" type="ORF">EDC91_1372</name>
</gene>
<protein>
    <recommendedName>
        <fullName evidence="2">diguanylate cyclase</fullName>
        <ecNumber evidence="2">2.7.7.65</ecNumber>
    </recommendedName>
</protein>
<dbReference type="FunFam" id="3.30.70.270:FF:000001">
    <property type="entry name" value="Diguanylate cyclase domain protein"/>
    <property type="match status" value="1"/>
</dbReference>
<dbReference type="CDD" id="cd01949">
    <property type="entry name" value="GGDEF"/>
    <property type="match status" value="1"/>
</dbReference>
<comment type="caution">
    <text evidence="5">The sequence shown here is derived from an EMBL/GenBank/DDBJ whole genome shotgun (WGS) entry which is preliminary data.</text>
</comment>
<sequence>MKMNLMKTNSPEMMKQSIANSLFRHIILLLLLATGSTFASDFMSQLQAADIVRSSNPSLFSSKLAAIRKHLPELSTNELLYLQYLTGYELAFNGEILAGVEQYKEILDSNASNDLKLRAELSIVNEYAILKNWEDGLKYLSSALKQKDSITDQNLKVMSFTVAALFYNALGQYELAREYAEQLINQTELPRQKCLASQLLVESKSKLDELSATSDEFLASKTQCNAANEVVMASIIVATQAELFLKDNQPKQAIKLLEAQFPELQKVGYKTTIGVFYALLSEAYWTLGQEKNAYNHAQKAVAILKIQAPLNGPKTRAYKVLYEYYRSHGDDTAALDAYINYAEADKANLDEIKTKTMAYQLVQHQSIEQQNRILLLNQQNRLLKLQQKLVENESRTQRDLIVALMCVIALLIFSAVQSWRNQRHFRKLAEYDGLTNIFSRAHFTAMAHQLLQHSQQHQESVSCVMFDIDHFKQINDSKGHKTGDWVLRNAAQSSRQLCRHNDLLGRVGGEEFCILLPQTNLKQAKEMAELLRQRLSTLYTSDSGYDFSLTASFGVSDTIASGYKLEGLMHDADQAMYQAKSSGRNRVCCFVVNECNSLENETPLTPSQSNQL</sequence>
<dbReference type="Gene3D" id="3.30.70.270">
    <property type="match status" value="1"/>
</dbReference>
<dbReference type="Gene3D" id="1.25.40.10">
    <property type="entry name" value="Tetratricopeptide repeat domain"/>
    <property type="match status" value="2"/>
</dbReference>
<dbReference type="SMART" id="SM00267">
    <property type="entry name" value="GGDEF"/>
    <property type="match status" value="1"/>
</dbReference>
<dbReference type="AlphaFoldDB" id="A0A4V2RRP9"/>
<dbReference type="GO" id="GO:0052621">
    <property type="term" value="F:diguanylate cyclase activity"/>
    <property type="evidence" value="ECO:0007669"/>
    <property type="project" value="UniProtKB-EC"/>
</dbReference>
<dbReference type="SUPFAM" id="SSF55073">
    <property type="entry name" value="Nucleotide cyclase"/>
    <property type="match status" value="1"/>
</dbReference>
<keyword evidence="6" id="KW-1185">Reference proteome</keyword>
<accession>A0A4V2RRP9</accession>
<organism evidence="5 6">
    <name type="scientific">Shewanella fodinae</name>
    <dbReference type="NCBI Taxonomy" id="552357"/>
    <lineage>
        <taxon>Bacteria</taxon>
        <taxon>Pseudomonadati</taxon>
        <taxon>Pseudomonadota</taxon>
        <taxon>Gammaproteobacteria</taxon>
        <taxon>Alteromonadales</taxon>
        <taxon>Shewanellaceae</taxon>
        <taxon>Shewanella</taxon>
    </lineage>
</organism>
<dbReference type="RefSeq" id="WP_165900177.1">
    <property type="nucleotide sequence ID" value="NZ_SLWF01000037.1"/>
</dbReference>
<comment type="cofactor">
    <cofactor evidence="1">
        <name>Mg(2+)</name>
        <dbReference type="ChEBI" id="CHEBI:18420"/>
    </cofactor>
</comment>
<evidence type="ECO:0000313" key="5">
    <source>
        <dbReference type="EMBL" id="TCN78828.1"/>
    </source>
</evidence>
<dbReference type="InterPro" id="IPR011990">
    <property type="entry name" value="TPR-like_helical_dom_sf"/>
</dbReference>
<dbReference type="PANTHER" id="PTHR45138:SF9">
    <property type="entry name" value="DIGUANYLATE CYCLASE DGCM-RELATED"/>
    <property type="match status" value="1"/>
</dbReference>
<proteinExistence type="predicted"/>
<dbReference type="InterPro" id="IPR000160">
    <property type="entry name" value="GGDEF_dom"/>
</dbReference>
<evidence type="ECO:0000256" key="3">
    <source>
        <dbReference type="ARBA" id="ARBA00034247"/>
    </source>
</evidence>
<dbReference type="EMBL" id="SLWF01000037">
    <property type="protein sequence ID" value="TCN78828.1"/>
    <property type="molecule type" value="Genomic_DNA"/>
</dbReference>
<evidence type="ECO:0000256" key="2">
    <source>
        <dbReference type="ARBA" id="ARBA00012528"/>
    </source>
</evidence>
<dbReference type="Pfam" id="PF00990">
    <property type="entry name" value="GGDEF"/>
    <property type="match status" value="1"/>
</dbReference>
<dbReference type="InterPro" id="IPR029787">
    <property type="entry name" value="Nucleotide_cyclase"/>
</dbReference>
<feature type="domain" description="GGDEF" evidence="4">
    <location>
        <begin position="459"/>
        <end position="592"/>
    </location>
</feature>
<evidence type="ECO:0000256" key="1">
    <source>
        <dbReference type="ARBA" id="ARBA00001946"/>
    </source>
</evidence>
<reference evidence="5 6" key="1">
    <citation type="submission" date="2019-03" db="EMBL/GenBank/DDBJ databases">
        <title>Freshwater and sediment microbial communities from various areas in North America, analyzing microbe dynamics in response to fracking.</title>
        <authorList>
            <person name="Lamendella R."/>
        </authorList>
    </citation>
    <scope>NUCLEOTIDE SEQUENCE [LARGE SCALE GENOMIC DNA]</scope>
    <source>
        <strain evidence="5 6">74A</strain>
    </source>
</reference>